<evidence type="ECO:0000313" key="2">
    <source>
        <dbReference type="EMBL" id="KMS60310.1"/>
    </source>
</evidence>
<dbReference type="InterPro" id="IPR037523">
    <property type="entry name" value="VOC_core"/>
</dbReference>
<dbReference type="EMBL" id="JACU01000001">
    <property type="protein sequence ID" value="KMS60310.1"/>
    <property type="molecule type" value="Genomic_DNA"/>
</dbReference>
<dbReference type="Pfam" id="PF00903">
    <property type="entry name" value="Glyoxalase"/>
    <property type="match status" value="1"/>
</dbReference>
<accession>A0A0J8B1Q6</accession>
<feature type="domain" description="VOC" evidence="1">
    <location>
        <begin position="3"/>
        <end position="123"/>
    </location>
</feature>
<keyword evidence="3" id="KW-1185">Reference proteome</keyword>
<dbReference type="PANTHER" id="PTHR36503:SF1">
    <property type="entry name" value="BLR2520 PROTEIN"/>
    <property type="match status" value="1"/>
</dbReference>
<gene>
    <name evidence="2" type="ORF">V474_01085</name>
</gene>
<dbReference type="SUPFAM" id="SSF54593">
    <property type="entry name" value="Glyoxalase/Bleomycin resistance protein/Dihydroxybiphenyl dioxygenase"/>
    <property type="match status" value="1"/>
</dbReference>
<dbReference type="AlphaFoldDB" id="A0A0J8B1Q6"/>
<dbReference type="PROSITE" id="PS51819">
    <property type="entry name" value="VOC"/>
    <property type="match status" value="1"/>
</dbReference>
<proteinExistence type="predicted"/>
<dbReference type="RefSeq" id="WP_059149728.1">
    <property type="nucleotide sequence ID" value="NZ_KQ130452.1"/>
</dbReference>
<evidence type="ECO:0000259" key="1">
    <source>
        <dbReference type="PROSITE" id="PS51819"/>
    </source>
</evidence>
<evidence type="ECO:0000313" key="3">
    <source>
        <dbReference type="Proteomes" id="UP000052268"/>
    </source>
</evidence>
<comment type="caution">
    <text evidence="2">The sequence shown here is derived from an EMBL/GenBank/DDBJ whole genome shotgun (WGS) entry which is preliminary data.</text>
</comment>
<dbReference type="Gene3D" id="3.10.180.10">
    <property type="entry name" value="2,3-Dihydroxybiphenyl 1,2-Dioxygenase, domain 1"/>
    <property type="match status" value="1"/>
</dbReference>
<dbReference type="PANTHER" id="PTHR36503">
    <property type="entry name" value="BLR2520 PROTEIN"/>
    <property type="match status" value="1"/>
</dbReference>
<organism evidence="2 3">
    <name type="scientific">Novosphingobium barchaimii LL02</name>
    <dbReference type="NCBI Taxonomy" id="1114963"/>
    <lineage>
        <taxon>Bacteria</taxon>
        <taxon>Pseudomonadati</taxon>
        <taxon>Pseudomonadota</taxon>
        <taxon>Alphaproteobacteria</taxon>
        <taxon>Sphingomonadales</taxon>
        <taxon>Sphingomonadaceae</taxon>
        <taxon>Novosphingobium</taxon>
    </lineage>
</organism>
<dbReference type="InterPro" id="IPR029068">
    <property type="entry name" value="Glyas_Bleomycin-R_OHBP_Dase"/>
</dbReference>
<protein>
    <submittedName>
        <fullName evidence="2">Glyoxalase</fullName>
    </submittedName>
</protein>
<dbReference type="OrthoDB" id="9798430at2"/>
<dbReference type="PATRIC" id="fig|1114963.3.peg.214"/>
<reference evidence="2 3" key="1">
    <citation type="journal article" date="2015" name="G3 (Bethesda)">
        <title>Insights into Ongoing Evolution of the Hexachlorocyclohexane Catabolic Pathway from Comparative Genomics of Ten Sphingomonadaceae Strains.</title>
        <authorList>
            <person name="Pearce S.L."/>
            <person name="Oakeshott J.G."/>
            <person name="Pandey G."/>
        </authorList>
    </citation>
    <scope>NUCLEOTIDE SEQUENCE [LARGE SCALE GENOMIC DNA]</scope>
    <source>
        <strain evidence="2 3">LL02</strain>
    </source>
</reference>
<dbReference type="InterPro" id="IPR004360">
    <property type="entry name" value="Glyas_Fos-R_dOase_dom"/>
</dbReference>
<sequence>MQHISLITLGVTDVPRAKAFYREGFGWEPVFEQDEVAFFQMNGFVFGLWDKAQLEADMERPCAPAGSFALAHNLESAEAVDARLARLVGAGATLLRAAGAPAHGGYRGYVADPDGNAWEIAWNPAWTVDNAGHVAFGV</sequence>
<dbReference type="Proteomes" id="UP000052268">
    <property type="component" value="Unassembled WGS sequence"/>
</dbReference>
<name>A0A0J8B1Q6_9SPHN</name>